<organism evidence="2 3">
    <name type="scientific">Streptomyces guryensis</name>
    <dbReference type="NCBI Taxonomy" id="2886947"/>
    <lineage>
        <taxon>Bacteria</taxon>
        <taxon>Bacillati</taxon>
        <taxon>Actinomycetota</taxon>
        <taxon>Actinomycetes</taxon>
        <taxon>Kitasatosporales</taxon>
        <taxon>Streptomycetaceae</taxon>
        <taxon>Streptomyces</taxon>
    </lineage>
</organism>
<dbReference type="AlphaFoldDB" id="A0A9Q3VV67"/>
<dbReference type="InterPro" id="IPR036291">
    <property type="entry name" value="NAD(P)-bd_dom_sf"/>
</dbReference>
<reference evidence="2" key="1">
    <citation type="submission" date="2021-12" db="EMBL/GenBank/DDBJ databases">
        <authorList>
            <person name="Lee J.-H."/>
            <person name="Kim S.-B."/>
        </authorList>
    </citation>
    <scope>NUCLEOTIDE SEQUENCE</scope>
    <source>
        <strain evidence="2">NR30</strain>
    </source>
</reference>
<evidence type="ECO:0000256" key="1">
    <source>
        <dbReference type="SAM" id="MobiDB-lite"/>
    </source>
</evidence>
<accession>A0A9Q3VV67</accession>
<evidence type="ECO:0008006" key="4">
    <source>
        <dbReference type="Google" id="ProtNLM"/>
    </source>
</evidence>
<keyword evidence="3" id="KW-1185">Reference proteome</keyword>
<protein>
    <recommendedName>
        <fullName evidence="4">NAD dependent epimerase/dehydratase family protein</fullName>
    </recommendedName>
</protein>
<dbReference type="EMBL" id="JAJSBI010000018">
    <property type="protein sequence ID" value="MCD9877971.1"/>
    <property type="molecule type" value="Genomic_DNA"/>
</dbReference>
<dbReference type="Gene3D" id="3.40.50.720">
    <property type="entry name" value="NAD(P)-binding Rossmann-like Domain"/>
    <property type="match status" value="1"/>
</dbReference>
<name>A0A9Q3VV67_9ACTN</name>
<evidence type="ECO:0000313" key="3">
    <source>
        <dbReference type="Proteomes" id="UP001108029"/>
    </source>
</evidence>
<sequence length="318" mass="32883">MGEVGELRDAVMVVGATGDLGRSLVQEFNRRGRPTVALGRTDSMAVDLPTPDINTFVKVSDLDSGWPELATVLPYCTAIVNCAGRTTPSGVDQNPVGLLSVNLGTPRSAAARAKAGPTLCFRCRPCPLAPQIMPGADGRGGEEAATEVHRRSATNPRVDLAFCVIRNGVAGFIARPPRTRHCRIAKASVVAGWIAISAATAFHDALWPVLGTGSPTAVPAVAALMLGAGLVTSGHGNAPARALPARPLPMGQPLRSGPPPSPWPRISSHADIAAARMSSRGVPSEEHQGGDAGKGIHPFRPDGLRGGGSSAIDHQWSP</sequence>
<gene>
    <name evidence="2" type="ORF">LJ657_31000</name>
</gene>
<proteinExistence type="predicted"/>
<evidence type="ECO:0000313" key="2">
    <source>
        <dbReference type="EMBL" id="MCD9877971.1"/>
    </source>
</evidence>
<dbReference type="RefSeq" id="WP_232652153.1">
    <property type="nucleotide sequence ID" value="NZ_JAJSBI010000018.1"/>
</dbReference>
<dbReference type="Proteomes" id="UP001108029">
    <property type="component" value="Unassembled WGS sequence"/>
</dbReference>
<feature type="compositionally biased region" description="Low complexity" evidence="1">
    <location>
        <begin position="246"/>
        <end position="255"/>
    </location>
</feature>
<dbReference type="SUPFAM" id="SSF51735">
    <property type="entry name" value="NAD(P)-binding Rossmann-fold domains"/>
    <property type="match status" value="1"/>
</dbReference>
<feature type="region of interest" description="Disordered" evidence="1">
    <location>
        <begin position="246"/>
        <end position="318"/>
    </location>
</feature>
<comment type="caution">
    <text evidence="2">The sequence shown here is derived from an EMBL/GenBank/DDBJ whole genome shotgun (WGS) entry which is preliminary data.</text>
</comment>